<name>A0A1Z5AX65_CARML</name>
<reference evidence="1" key="1">
    <citation type="submission" date="2015-04" db="EMBL/GenBank/DDBJ databases">
        <title>Carnobacterium maltaromaticum LMA28 complete chromosome sequence.</title>
        <authorList>
            <person name="Borges F."/>
            <person name="Cailliez-Grimal C."/>
        </authorList>
    </citation>
    <scope>NUCLEOTIDE SEQUENCE [LARGE SCALE GENOMIC DNA]</scope>
    <source>
        <strain evidence="1">LMA28</strain>
        <plasmid evidence="1">megaplasmid</plasmid>
    </source>
</reference>
<protein>
    <submittedName>
        <fullName evidence="1">Uncharacterized protein</fullName>
    </submittedName>
</protein>
<gene>
    <name evidence="1" type="ORF">BN424_mp0118</name>
</gene>
<organism evidence="1">
    <name type="scientific">Carnobacterium maltaromaticum</name>
    <name type="common">Carnobacterium piscicola</name>
    <dbReference type="NCBI Taxonomy" id="2751"/>
    <lineage>
        <taxon>Bacteria</taxon>
        <taxon>Bacillati</taxon>
        <taxon>Bacillota</taxon>
        <taxon>Bacilli</taxon>
        <taxon>Lactobacillales</taxon>
        <taxon>Carnobacteriaceae</taxon>
        <taxon>Carnobacterium</taxon>
    </lineage>
</organism>
<dbReference type="Gene3D" id="1.10.1220.10">
    <property type="entry name" value="Met repressor-like"/>
    <property type="match status" value="1"/>
</dbReference>
<evidence type="ECO:0000313" key="1">
    <source>
        <dbReference type="EMBL" id="CRI06660.1"/>
    </source>
</evidence>
<dbReference type="RefSeq" id="WP_034558221.1">
    <property type="nucleotide sequence ID" value="NZ_BJOJ01000056.1"/>
</dbReference>
<dbReference type="InterPro" id="IPR013321">
    <property type="entry name" value="Arc_rbn_hlx_hlx"/>
</dbReference>
<accession>A0A1Z5AX65</accession>
<dbReference type="EMBL" id="LN846931">
    <property type="protein sequence ID" value="CRI06660.1"/>
    <property type="molecule type" value="Genomic_DNA"/>
</dbReference>
<proteinExistence type="predicted"/>
<keyword evidence="1" id="KW-0614">Plasmid</keyword>
<sequence>MTAIKEKSRIFIRAETKLKDKATKELSSKQLDLTTTFDLFLDKVVKQNKFPFEITNETAEEKNLANIRLNVIEGLSDAEANRGIGASTYLQQLQTKKAELINK</sequence>
<dbReference type="AlphaFoldDB" id="A0A1Z5AX65"/>
<geneLocation type="plasmid" evidence="1">
    <name>megaplasmid</name>
</geneLocation>
<reference evidence="1" key="2">
    <citation type="submission" date="2015-04" db="EMBL/GenBank/DDBJ databases">
        <title>Carnobacterium maltaromaticum LMA28 plasmids.</title>
        <authorList>
            <person name="Cailliez-Grimal C."/>
            <person name="Iskandar C."/>
        </authorList>
    </citation>
    <scope>NUCLEOTIDE SEQUENCE [LARGE SCALE GENOMIC DNA]</scope>
    <source>
        <strain evidence="1">LMA28</strain>
        <plasmid evidence="1">megaplasmid</plasmid>
    </source>
</reference>
<dbReference type="GO" id="GO:0006355">
    <property type="term" value="P:regulation of DNA-templated transcription"/>
    <property type="evidence" value="ECO:0007669"/>
    <property type="project" value="InterPro"/>
</dbReference>